<sequence>MDKKQLLLIEKFCLAGYAILVFSATIVFVTILPYPQIAIGLPNFAKFVLKSAIKHQFVFQTLLATIATCIHAYRTIGIRQMLIFMAPSMILPFSAEMLTIKTGFPFGHFVYPDGNGINFTAIGLGYKVAGLVPWTIALWWFSGSLATYLLARAGVEAIGLSQRLSQIGAVIFGAMLITAWDFAFEPSMHLSAVRFWNFQQSGAYFGIPAFSFASFMTVLVLFMSVAARFWRQEPLQLESSQLNLPLVNYLTNLGAAFIFDIFTHMWIPLAIGIIFGLAPALTFWWIRNKYSRDVINHVSTRRFNETMGG</sequence>
<feature type="transmembrane region" description="Helical" evidence="1">
    <location>
        <begin position="265"/>
        <end position="286"/>
    </location>
</feature>
<evidence type="ECO:0000313" key="2">
    <source>
        <dbReference type="EMBL" id="RUT07249.1"/>
    </source>
</evidence>
<dbReference type="OrthoDB" id="9811293at2"/>
<keyword evidence="1" id="KW-0472">Membrane</keyword>
<dbReference type="EMBL" id="RSCL01000005">
    <property type="protein sequence ID" value="RUT07249.1"/>
    <property type="molecule type" value="Genomic_DNA"/>
</dbReference>
<dbReference type="PANTHER" id="PTHR39419">
    <property type="entry name" value="SLL0814 PROTEIN"/>
    <property type="match status" value="1"/>
</dbReference>
<proteinExistence type="predicted"/>
<dbReference type="Proteomes" id="UP000271624">
    <property type="component" value="Unassembled WGS sequence"/>
</dbReference>
<name>A0A433VMD4_9CYAN</name>
<gene>
    <name evidence="2" type="ORF">DSM106972_025100</name>
</gene>
<evidence type="ECO:0000313" key="3">
    <source>
        <dbReference type="Proteomes" id="UP000271624"/>
    </source>
</evidence>
<feature type="transmembrane region" description="Helical" evidence="1">
    <location>
        <begin position="131"/>
        <end position="151"/>
    </location>
</feature>
<organism evidence="2 3">
    <name type="scientific">Dulcicalothrix desertica PCC 7102</name>
    <dbReference type="NCBI Taxonomy" id="232991"/>
    <lineage>
        <taxon>Bacteria</taxon>
        <taxon>Bacillati</taxon>
        <taxon>Cyanobacteriota</taxon>
        <taxon>Cyanophyceae</taxon>
        <taxon>Nostocales</taxon>
        <taxon>Calotrichaceae</taxon>
        <taxon>Dulcicalothrix</taxon>
    </lineage>
</organism>
<feature type="transmembrane region" description="Helical" evidence="1">
    <location>
        <begin position="57"/>
        <end position="76"/>
    </location>
</feature>
<evidence type="ECO:0008006" key="4">
    <source>
        <dbReference type="Google" id="ProtNLM"/>
    </source>
</evidence>
<reference evidence="2" key="2">
    <citation type="journal article" date="2019" name="Genome Biol. Evol.">
        <title>Day and night: Metabolic profiles and evolutionary relationships of six axenic non-marine cyanobacteria.</title>
        <authorList>
            <person name="Will S.E."/>
            <person name="Henke P."/>
            <person name="Boedeker C."/>
            <person name="Huang S."/>
            <person name="Brinkmann H."/>
            <person name="Rohde M."/>
            <person name="Jarek M."/>
            <person name="Friedl T."/>
            <person name="Seufert S."/>
            <person name="Schumacher M."/>
            <person name="Overmann J."/>
            <person name="Neumann-Schaal M."/>
            <person name="Petersen J."/>
        </authorList>
    </citation>
    <scope>NUCLEOTIDE SEQUENCE [LARGE SCALE GENOMIC DNA]</scope>
    <source>
        <strain evidence="2">PCC 7102</strain>
    </source>
</reference>
<keyword evidence="3" id="KW-1185">Reference proteome</keyword>
<reference evidence="2" key="1">
    <citation type="submission" date="2018-12" db="EMBL/GenBank/DDBJ databases">
        <authorList>
            <person name="Will S."/>
            <person name="Neumann-Schaal M."/>
            <person name="Henke P."/>
        </authorList>
    </citation>
    <scope>NUCLEOTIDE SEQUENCE</scope>
    <source>
        <strain evidence="2">PCC 7102</strain>
    </source>
</reference>
<comment type="caution">
    <text evidence="2">The sequence shown here is derived from an EMBL/GenBank/DDBJ whole genome shotgun (WGS) entry which is preliminary data.</text>
</comment>
<keyword evidence="1" id="KW-1133">Transmembrane helix</keyword>
<protein>
    <recommendedName>
        <fullName evidence="4">Carotenoid biosynthesis protein</fullName>
    </recommendedName>
</protein>
<dbReference type="InterPro" id="IPR007354">
    <property type="entry name" value="CruF-like"/>
</dbReference>
<accession>A0A433VMD4</accession>
<feature type="transmembrane region" description="Helical" evidence="1">
    <location>
        <begin position="163"/>
        <end position="183"/>
    </location>
</feature>
<evidence type="ECO:0000256" key="1">
    <source>
        <dbReference type="SAM" id="Phobius"/>
    </source>
</evidence>
<dbReference type="PANTHER" id="PTHR39419:SF1">
    <property type="entry name" value="SLL0814 PROTEIN"/>
    <property type="match status" value="1"/>
</dbReference>
<feature type="transmembrane region" description="Helical" evidence="1">
    <location>
        <begin position="242"/>
        <end position="259"/>
    </location>
</feature>
<dbReference type="AlphaFoldDB" id="A0A433VMD4"/>
<dbReference type="RefSeq" id="WP_127081074.1">
    <property type="nucleotide sequence ID" value="NZ_RSCL01000005.1"/>
</dbReference>
<keyword evidence="1" id="KW-0812">Transmembrane</keyword>
<feature type="transmembrane region" description="Helical" evidence="1">
    <location>
        <begin position="12"/>
        <end position="37"/>
    </location>
</feature>
<dbReference type="Pfam" id="PF04240">
    <property type="entry name" value="Caroten_synth"/>
    <property type="match status" value="1"/>
</dbReference>
<feature type="transmembrane region" description="Helical" evidence="1">
    <location>
        <begin position="88"/>
        <end position="111"/>
    </location>
</feature>
<feature type="transmembrane region" description="Helical" evidence="1">
    <location>
        <begin position="203"/>
        <end position="230"/>
    </location>
</feature>